<keyword evidence="3" id="KW-1185">Reference proteome</keyword>
<feature type="region of interest" description="Disordered" evidence="1">
    <location>
        <begin position="81"/>
        <end position="122"/>
    </location>
</feature>
<protein>
    <submittedName>
        <fullName evidence="2">Uncharacterized protein</fullName>
    </submittedName>
</protein>
<accession>A0ABD0Y963</accession>
<evidence type="ECO:0000256" key="1">
    <source>
        <dbReference type="SAM" id="MobiDB-lite"/>
    </source>
</evidence>
<name>A0ABD0Y963_9HEMI</name>
<reference evidence="2 3" key="1">
    <citation type="submission" date="2024-07" db="EMBL/GenBank/DDBJ databases">
        <title>Chromosome-level genome assembly of the water stick insect Ranatra chinensis (Heteroptera: Nepidae).</title>
        <authorList>
            <person name="Liu X."/>
        </authorList>
    </citation>
    <scope>NUCLEOTIDE SEQUENCE [LARGE SCALE GENOMIC DNA]</scope>
    <source>
        <strain evidence="2">Cailab_2021Rc</strain>
        <tissue evidence="2">Muscle</tissue>
    </source>
</reference>
<evidence type="ECO:0000313" key="3">
    <source>
        <dbReference type="Proteomes" id="UP001558652"/>
    </source>
</evidence>
<feature type="compositionally biased region" description="Basic and acidic residues" evidence="1">
    <location>
        <begin position="81"/>
        <end position="114"/>
    </location>
</feature>
<comment type="caution">
    <text evidence="2">The sequence shown here is derived from an EMBL/GenBank/DDBJ whole genome shotgun (WGS) entry which is preliminary data.</text>
</comment>
<proteinExistence type="predicted"/>
<dbReference type="AlphaFoldDB" id="A0ABD0Y963"/>
<organism evidence="2 3">
    <name type="scientific">Ranatra chinensis</name>
    <dbReference type="NCBI Taxonomy" id="642074"/>
    <lineage>
        <taxon>Eukaryota</taxon>
        <taxon>Metazoa</taxon>
        <taxon>Ecdysozoa</taxon>
        <taxon>Arthropoda</taxon>
        <taxon>Hexapoda</taxon>
        <taxon>Insecta</taxon>
        <taxon>Pterygota</taxon>
        <taxon>Neoptera</taxon>
        <taxon>Paraneoptera</taxon>
        <taxon>Hemiptera</taxon>
        <taxon>Heteroptera</taxon>
        <taxon>Panheteroptera</taxon>
        <taxon>Nepomorpha</taxon>
        <taxon>Nepidae</taxon>
        <taxon>Ranatrinae</taxon>
        <taxon>Ranatra</taxon>
    </lineage>
</organism>
<dbReference type="Proteomes" id="UP001558652">
    <property type="component" value="Unassembled WGS sequence"/>
</dbReference>
<dbReference type="EMBL" id="JBFDAA010000012">
    <property type="protein sequence ID" value="KAL1123594.1"/>
    <property type="molecule type" value="Genomic_DNA"/>
</dbReference>
<evidence type="ECO:0000313" key="2">
    <source>
        <dbReference type="EMBL" id="KAL1123594.1"/>
    </source>
</evidence>
<gene>
    <name evidence="2" type="ORF">AAG570_002670</name>
</gene>
<sequence length="149" mass="16731">MFSAMSRMKSMTSIYTLGETSRHPHLFNFVGEVVVVSSASKNSSESLLLPLFDMSETGSDTQEQDDITLICTGVGKGERVPEARLRSDRSWDDAKMQGKSDRTPHLDSGFRDGRNPQISKTNPIRSHIFNWRITTRRARPIDGSQGREV</sequence>